<keyword evidence="1 2" id="KW-0413">Isomerase</keyword>
<gene>
    <name evidence="5" type="ORF">IAB02_09875</name>
</gene>
<dbReference type="SUPFAM" id="SSF51658">
    <property type="entry name" value="Xylose isomerase-like"/>
    <property type="match status" value="1"/>
</dbReference>
<reference evidence="5" key="1">
    <citation type="submission" date="2020-10" db="EMBL/GenBank/DDBJ databases">
        <authorList>
            <person name="Gilroy R."/>
        </authorList>
    </citation>
    <scope>NUCLEOTIDE SEQUENCE</scope>
    <source>
        <strain evidence="5">ChiHcec3-11533</strain>
    </source>
</reference>
<proteinExistence type="inferred from homology"/>
<dbReference type="Proteomes" id="UP000824072">
    <property type="component" value="Unassembled WGS sequence"/>
</dbReference>
<dbReference type="InterPro" id="IPR026040">
    <property type="entry name" value="HyI-like"/>
</dbReference>
<reference evidence="5" key="2">
    <citation type="journal article" date="2021" name="PeerJ">
        <title>Extensive microbial diversity within the chicken gut microbiome revealed by metagenomics and culture.</title>
        <authorList>
            <person name="Gilroy R."/>
            <person name="Ravi A."/>
            <person name="Getino M."/>
            <person name="Pursley I."/>
            <person name="Horton D.L."/>
            <person name="Alikhan N.F."/>
            <person name="Baker D."/>
            <person name="Gharbi K."/>
            <person name="Hall N."/>
            <person name="Watson M."/>
            <person name="Adriaenssens E.M."/>
            <person name="Foster-Nyarko E."/>
            <person name="Jarju S."/>
            <person name="Secka A."/>
            <person name="Antonio M."/>
            <person name="Oren A."/>
            <person name="Chaudhuri R.R."/>
            <person name="La Ragione R."/>
            <person name="Hildebrand F."/>
            <person name="Pallen M.J."/>
        </authorList>
    </citation>
    <scope>NUCLEOTIDE SEQUENCE</scope>
    <source>
        <strain evidence="5">ChiHcec3-11533</strain>
    </source>
</reference>
<evidence type="ECO:0000259" key="4">
    <source>
        <dbReference type="Pfam" id="PF01261"/>
    </source>
</evidence>
<dbReference type="Gene3D" id="3.20.20.150">
    <property type="entry name" value="Divalent-metal-dependent TIM barrel enzymes"/>
    <property type="match status" value="1"/>
</dbReference>
<dbReference type="InterPro" id="IPR013022">
    <property type="entry name" value="Xyl_isomerase-like_TIM-brl"/>
</dbReference>
<evidence type="ECO:0000256" key="2">
    <source>
        <dbReference type="PIRNR" id="PIRNR006241"/>
    </source>
</evidence>
<dbReference type="PIRSF" id="PIRSF006241">
    <property type="entry name" value="HyI"/>
    <property type="match status" value="1"/>
</dbReference>
<accession>A0A9D1IDX1</accession>
<dbReference type="EMBL" id="DVMU01000209">
    <property type="protein sequence ID" value="HIU34861.1"/>
    <property type="molecule type" value="Genomic_DNA"/>
</dbReference>
<organism evidence="5 6">
    <name type="scientific">Candidatus Pullichristensenella excrementigallinarum</name>
    <dbReference type="NCBI Taxonomy" id="2840907"/>
    <lineage>
        <taxon>Bacteria</taxon>
        <taxon>Bacillati</taxon>
        <taxon>Bacillota</taxon>
        <taxon>Clostridia</taxon>
        <taxon>Candidatus Pullichristensenella</taxon>
    </lineage>
</organism>
<sequence>MYRYGMTQWVMGNEPLEKSFERLQKCGYDDIEFAADPYGLDPERCLALMKKYGIGATSLCGMFGSDDRDLSADNADTAIRYLADSVDFAAKLGASTIILVPSPVGRTAPPADIPFERLWANAVRNIRKAADYAQGKGVRFVVEAINRYETYFVNTLTKAWKLVQEIDHPAVGIMADTFHMNLEENDFGRSLRMIAPKLWHVHIADNTREPAGMGRTDFKELLLQLREIGFQGSVAMEFMPRLANPYGSQGMETASELMDAYAEQALSYMRQMEQALDLAWKK</sequence>
<dbReference type="PANTHER" id="PTHR43489:SF7">
    <property type="entry name" value="3-DEHYDRO-D-GULOSIDE 4-EPIMERASE-RELATED"/>
    <property type="match status" value="1"/>
</dbReference>
<dbReference type="GO" id="GO:0016853">
    <property type="term" value="F:isomerase activity"/>
    <property type="evidence" value="ECO:0007669"/>
    <property type="project" value="UniProtKB-KW"/>
</dbReference>
<name>A0A9D1IDX1_9FIRM</name>
<dbReference type="InterPro" id="IPR036237">
    <property type="entry name" value="Xyl_isomerase-like_sf"/>
</dbReference>
<comment type="similarity">
    <text evidence="2">Belongs to the hyi family.</text>
</comment>
<feature type="active site" description="Proton donor/acceptor" evidence="3">
    <location>
        <position position="237"/>
    </location>
</feature>
<evidence type="ECO:0000313" key="5">
    <source>
        <dbReference type="EMBL" id="HIU34861.1"/>
    </source>
</evidence>
<dbReference type="AlphaFoldDB" id="A0A9D1IDX1"/>
<evidence type="ECO:0000313" key="6">
    <source>
        <dbReference type="Proteomes" id="UP000824072"/>
    </source>
</evidence>
<evidence type="ECO:0000256" key="1">
    <source>
        <dbReference type="ARBA" id="ARBA00023235"/>
    </source>
</evidence>
<dbReference type="PANTHER" id="PTHR43489">
    <property type="entry name" value="ISOMERASE"/>
    <property type="match status" value="1"/>
</dbReference>
<feature type="domain" description="Xylose isomerase-like TIM barrel" evidence="4">
    <location>
        <begin position="20"/>
        <end position="239"/>
    </location>
</feature>
<evidence type="ECO:0000256" key="3">
    <source>
        <dbReference type="PIRSR" id="PIRSR006241-50"/>
    </source>
</evidence>
<protein>
    <submittedName>
        <fullName evidence="5">Sugar phosphate isomerase/epimerase</fullName>
    </submittedName>
</protein>
<comment type="caution">
    <text evidence="5">The sequence shown here is derived from an EMBL/GenBank/DDBJ whole genome shotgun (WGS) entry which is preliminary data.</text>
</comment>
<feature type="active site" description="Proton donor/acceptor" evidence="3">
    <location>
        <position position="143"/>
    </location>
</feature>
<dbReference type="InterPro" id="IPR050417">
    <property type="entry name" value="Sugar_Epim/Isomerase"/>
</dbReference>
<dbReference type="Pfam" id="PF01261">
    <property type="entry name" value="AP_endonuc_2"/>
    <property type="match status" value="1"/>
</dbReference>